<organism evidence="1 2">
    <name type="scientific">Caballeronia glathei</name>
    <dbReference type="NCBI Taxonomy" id="60547"/>
    <lineage>
        <taxon>Bacteria</taxon>
        <taxon>Pseudomonadati</taxon>
        <taxon>Pseudomonadota</taxon>
        <taxon>Betaproteobacteria</taxon>
        <taxon>Burkholderiales</taxon>
        <taxon>Burkholderiaceae</taxon>
        <taxon>Caballeronia</taxon>
    </lineage>
</organism>
<dbReference type="AlphaFoldDB" id="A0A069PU86"/>
<reference evidence="1 2" key="1">
    <citation type="submission" date="2014-03" db="EMBL/GenBank/DDBJ databases">
        <title>Draft Genome Sequences of Four Burkholderia Strains.</title>
        <authorList>
            <person name="Liu X.Y."/>
            <person name="Li C.X."/>
            <person name="Xu J.H."/>
        </authorList>
    </citation>
    <scope>NUCLEOTIDE SEQUENCE [LARGE SCALE GENOMIC DNA]</scope>
    <source>
        <strain evidence="1 2">DSM 50014</strain>
    </source>
</reference>
<evidence type="ECO:0000313" key="1">
    <source>
        <dbReference type="EMBL" id="KDR44343.1"/>
    </source>
</evidence>
<sequence length="67" mass="7034">MTLVAPLVLLCGAIAAGLVLALRFPHRADFCLSQIAMVGYVPPELVAHLFPPPPAHGDEADESGQQT</sequence>
<dbReference type="RefSeq" id="WP_035935241.1">
    <property type="nucleotide sequence ID" value="NZ_CADFFX010000002.1"/>
</dbReference>
<dbReference type="Proteomes" id="UP000027466">
    <property type="component" value="Unassembled WGS sequence"/>
</dbReference>
<name>A0A069PU86_9BURK</name>
<proteinExistence type="predicted"/>
<comment type="caution">
    <text evidence="1">The sequence shown here is derived from an EMBL/GenBank/DDBJ whole genome shotgun (WGS) entry which is preliminary data.</text>
</comment>
<accession>A0A069PU86</accession>
<dbReference type="EMBL" id="JFHC01000003">
    <property type="protein sequence ID" value="KDR44343.1"/>
    <property type="molecule type" value="Genomic_DNA"/>
</dbReference>
<keyword evidence="2" id="KW-1185">Reference proteome</keyword>
<protein>
    <submittedName>
        <fullName evidence="1">Uncharacterized protein</fullName>
    </submittedName>
</protein>
<evidence type="ECO:0000313" key="2">
    <source>
        <dbReference type="Proteomes" id="UP000027466"/>
    </source>
</evidence>
<gene>
    <name evidence="1" type="ORF">BG61_19585</name>
</gene>